<proteinExistence type="inferred from homology"/>
<evidence type="ECO:0000313" key="9">
    <source>
        <dbReference type="Proteomes" id="UP000809829"/>
    </source>
</evidence>
<evidence type="ECO:0000256" key="2">
    <source>
        <dbReference type="ARBA" id="ARBA00006434"/>
    </source>
</evidence>
<feature type="transmembrane region" description="Helical" evidence="7">
    <location>
        <begin position="384"/>
        <end position="402"/>
    </location>
</feature>
<feature type="transmembrane region" description="Helical" evidence="7">
    <location>
        <begin position="195"/>
        <end position="215"/>
    </location>
</feature>
<feature type="transmembrane region" description="Helical" evidence="7">
    <location>
        <begin position="331"/>
        <end position="353"/>
    </location>
</feature>
<accession>A0ABS2QRF6</accession>
<evidence type="ECO:0000256" key="6">
    <source>
        <dbReference type="RuleBase" id="RU362091"/>
    </source>
</evidence>
<dbReference type="NCBIfam" id="TIGR00813">
    <property type="entry name" value="sss"/>
    <property type="match status" value="1"/>
</dbReference>
<name>A0ABS2QRF6_9BACI</name>
<keyword evidence="3 7" id="KW-0812">Transmembrane</keyword>
<dbReference type="RefSeq" id="WP_205184214.1">
    <property type="nucleotide sequence ID" value="NZ_JAFBFC010000001.1"/>
</dbReference>
<gene>
    <name evidence="8" type="ORF">JOC83_000850</name>
</gene>
<dbReference type="PROSITE" id="PS50283">
    <property type="entry name" value="NA_SOLUT_SYMP_3"/>
    <property type="match status" value="1"/>
</dbReference>
<keyword evidence="5 7" id="KW-0472">Membrane</keyword>
<feature type="transmembrane region" description="Helical" evidence="7">
    <location>
        <begin position="245"/>
        <end position="263"/>
    </location>
</feature>
<feature type="transmembrane region" description="Helical" evidence="7">
    <location>
        <begin position="414"/>
        <end position="431"/>
    </location>
</feature>
<reference evidence="8 9" key="1">
    <citation type="submission" date="2021-01" db="EMBL/GenBank/DDBJ databases">
        <title>Genomic Encyclopedia of Type Strains, Phase IV (KMG-IV): sequencing the most valuable type-strain genomes for metagenomic binning, comparative biology and taxonomic classification.</title>
        <authorList>
            <person name="Goeker M."/>
        </authorList>
    </citation>
    <scope>NUCLEOTIDE SEQUENCE [LARGE SCALE GENOMIC DNA]</scope>
    <source>
        <strain evidence="8 9">DSM 104297</strain>
    </source>
</reference>
<evidence type="ECO:0000256" key="3">
    <source>
        <dbReference type="ARBA" id="ARBA00022692"/>
    </source>
</evidence>
<comment type="similarity">
    <text evidence="2 6">Belongs to the sodium:solute symporter (SSF) (TC 2.A.21) family.</text>
</comment>
<feature type="transmembrane region" description="Helical" evidence="7">
    <location>
        <begin position="6"/>
        <end position="25"/>
    </location>
</feature>
<feature type="transmembrane region" description="Helical" evidence="7">
    <location>
        <begin position="79"/>
        <end position="102"/>
    </location>
</feature>
<dbReference type="PANTHER" id="PTHR11819">
    <property type="entry name" value="SOLUTE CARRIER FAMILY 5"/>
    <property type="match status" value="1"/>
</dbReference>
<organism evidence="8 9">
    <name type="scientific">Priestia iocasae</name>
    <dbReference type="NCBI Taxonomy" id="2291674"/>
    <lineage>
        <taxon>Bacteria</taxon>
        <taxon>Bacillati</taxon>
        <taxon>Bacillota</taxon>
        <taxon>Bacilli</taxon>
        <taxon>Bacillales</taxon>
        <taxon>Bacillaceae</taxon>
        <taxon>Priestia</taxon>
    </lineage>
</organism>
<dbReference type="PANTHER" id="PTHR11819:SF195">
    <property type="entry name" value="SODIUM_GLUCOSE COTRANSPORTER 4"/>
    <property type="match status" value="1"/>
</dbReference>
<dbReference type="NCBIfam" id="NF007790">
    <property type="entry name" value="PRK10484.1"/>
    <property type="match status" value="1"/>
</dbReference>
<dbReference type="EMBL" id="JAFBFC010000001">
    <property type="protein sequence ID" value="MBM7702024.1"/>
    <property type="molecule type" value="Genomic_DNA"/>
</dbReference>
<feature type="transmembrane region" description="Helical" evidence="7">
    <location>
        <begin position="123"/>
        <end position="142"/>
    </location>
</feature>
<evidence type="ECO:0000313" key="8">
    <source>
        <dbReference type="EMBL" id="MBM7702024.1"/>
    </source>
</evidence>
<evidence type="ECO:0000256" key="1">
    <source>
        <dbReference type="ARBA" id="ARBA00004141"/>
    </source>
</evidence>
<feature type="transmembrane region" description="Helical" evidence="7">
    <location>
        <begin position="162"/>
        <end position="183"/>
    </location>
</feature>
<feature type="transmembrane region" description="Helical" evidence="7">
    <location>
        <begin position="284"/>
        <end position="311"/>
    </location>
</feature>
<dbReference type="Gene3D" id="1.20.1730.10">
    <property type="entry name" value="Sodium/glucose cotransporter"/>
    <property type="match status" value="1"/>
</dbReference>
<feature type="transmembrane region" description="Helical" evidence="7">
    <location>
        <begin position="510"/>
        <end position="532"/>
    </location>
</feature>
<dbReference type="Pfam" id="PF00474">
    <property type="entry name" value="SSF"/>
    <property type="match status" value="1"/>
</dbReference>
<dbReference type="Proteomes" id="UP000809829">
    <property type="component" value="Unassembled WGS sequence"/>
</dbReference>
<protein>
    <submittedName>
        <fullName evidence="8">SSS family solute:Na+ symporter</fullName>
    </submittedName>
</protein>
<keyword evidence="9" id="KW-1185">Reference proteome</keyword>
<sequence length="590" mass="65007">MHLGSIWFTLLSCAFFMGLVGWVSYQKTKGEVNDSTGYFLAGRGLTGGFIAGSLLLTNLSAEQLIGLNGQAYRTNLSNMAWEVTAAFAIVIMAIYLLPKYLGGSFTTLPEFLSTRFDEGVRRYTVILFMFGYIFVTIPSMLYSGALAVLQLFDIPNLLGISYVQSVWLVIWIIGIIGAIYAIFGGLKAVAVSDTINGIGLLIIGILVPVLGFVALGDGNLFDGMKTIATKNPEKLNGIGTNQDSVPIGTIFTGMIFANLFYWASNQYVIQRTLGAKSLAEGQKGVLISGFYKLLVPVFMMLPGVIAFHLYGDSLRTVDLAYPTLIANVLPTYLSGFFLAVLLGAVFSSFNSLLNSAATMFALDIYKTQVNPHASDKRLILVSKYFGSIVALITLFISPFLMQAPDGLWDLIRKFTGFFNIPIIAILLVGVFSKYVPSLAAKVVIFFHVIAYYLLVWGTNHLFNVTVDIHFIHIYAILFFIEVAMMLIIGKIKPRSTPYRFKAKATVNMTPWKYTLPTAIILLALVALTYIVFSPIGVAYQNGVVSPAFGYWIGALIIFTSILVHLSLKQWHKKYKMVIQKQNEKSINIVS</sequence>
<feature type="transmembrane region" description="Helical" evidence="7">
    <location>
        <begin position="468"/>
        <end position="489"/>
    </location>
</feature>
<comment type="caution">
    <text evidence="8">The sequence shown here is derived from an EMBL/GenBank/DDBJ whole genome shotgun (WGS) entry which is preliminary data.</text>
</comment>
<comment type="subcellular location">
    <subcellularLocation>
        <location evidence="1">Membrane</location>
        <topology evidence="1">Multi-pass membrane protein</topology>
    </subcellularLocation>
</comment>
<evidence type="ECO:0000256" key="5">
    <source>
        <dbReference type="ARBA" id="ARBA00023136"/>
    </source>
</evidence>
<feature type="transmembrane region" description="Helical" evidence="7">
    <location>
        <begin position="37"/>
        <end position="59"/>
    </location>
</feature>
<feature type="transmembrane region" description="Helical" evidence="7">
    <location>
        <begin position="438"/>
        <end position="456"/>
    </location>
</feature>
<feature type="transmembrane region" description="Helical" evidence="7">
    <location>
        <begin position="548"/>
        <end position="567"/>
    </location>
</feature>
<evidence type="ECO:0000256" key="7">
    <source>
        <dbReference type="SAM" id="Phobius"/>
    </source>
</evidence>
<dbReference type="InterPro" id="IPR001734">
    <property type="entry name" value="Na/solute_symporter"/>
</dbReference>
<dbReference type="InterPro" id="IPR038377">
    <property type="entry name" value="Na/Glc_symporter_sf"/>
</dbReference>
<dbReference type="CDD" id="cd10328">
    <property type="entry name" value="SLC5sbd_YidK"/>
    <property type="match status" value="1"/>
</dbReference>
<keyword evidence="4 7" id="KW-1133">Transmembrane helix</keyword>
<evidence type="ECO:0000256" key="4">
    <source>
        <dbReference type="ARBA" id="ARBA00022989"/>
    </source>
</evidence>